<evidence type="ECO:0000313" key="14">
    <source>
        <dbReference type="Proteomes" id="UP000054481"/>
    </source>
</evidence>
<dbReference type="Pfam" id="PF08659">
    <property type="entry name" value="KR"/>
    <property type="match status" value="1"/>
</dbReference>
<dbReference type="InterPro" id="IPR006162">
    <property type="entry name" value="Ppantetheine_attach_site"/>
</dbReference>
<dbReference type="SMART" id="SM00826">
    <property type="entry name" value="PKS_DH"/>
    <property type="match status" value="1"/>
</dbReference>
<dbReference type="InterPro" id="IPR036291">
    <property type="entry name" value="NAD(P)-bd_dom_sf"/>
</dbReference>
<evidence type="ECO:0000256" key="9">
    <source>
        <dbReference type="SAM" id="MobiDB-lite"/>
    </source>
</evidence>
<dbReference type="InterPro" id="IPR032821">
    <property type="entry name" value="PKS_assoc"/>
</dbReference>
<keyword evidence="2" id="KW-0597">Phosphoprotein</keyword>
<feature type="domain" description="Ketosynthase family 3 (KS3)" evidence="11">
    <location>
        <begin position="5"/>
        <end position="430"/>
    </location>
</feature>
<dbReference type="PROSITE" id="PS52004">
    <property type="entry name" value="KS3_2"/>
    <property type="match status" value="1"/>
</dbReference>
<feature type="region of interest" description="N-terminal hotdog fold" evidence="8">
    <location>
        <begin position="910"/>
        <end position="1045"/>
    </location>
</feature>
<feature type="compositionally biased region" description="Polar residues" evidence="9">
    <location>
        <begin position="2184"/>
        <end position="2199"/>
    </location>
</feature>
<dbReference type="InterPro" id="IPR018201">
    <property type="entry name" value="Ketoacyl_synth_AS"/>
</dbReference>
<dbReference type="InterPro" id="IPR001227">
    <property type="entry name" value="Ac_transferase_dom_sf"/>
</dbReference>
<organism evidence="13 14">
    <name type="scientific">Hirsutella minnesotensis 3608</name>
    <dbReference type="NCBI Taxonomy" id="1043627"/>
    <lineage>
        <taxon>Eukaryota</taxon>
        <taxon>Fungi</taxon>
        <taxon>Dikarya</taxon>
        <taxon>Ascomycota</taxon>
        <taxon>Pezizomycotina</taxon>
        <taxon>Sordariomycetes</taxon>
        <taxon>Hypocreomycetidae</taxon>
        <taxon>Hypocreales</taxon>
        <taxon>Ophiocordycipitaceae</taxon>
        <taxon>Hirsutella</taxon>
    </lineage>
</organism>
<accession>A0A0F8A563</accession>
<dbReference type="InterPro" id="IPR013154">
    <property type="entry name" value="ADH-like_N"/>
</dbReference>
<evidence type="ECO:0000256" key="7">
    <source>
        <dbReference type="ARBA" id="ARBA00023315"/>
    </source>
</evidence>
<dbReference type="SUPFAM" id="SSF51735">
    <property type="entry name" value="NAD(P)-binding Rossmann-fold domains"/>
    <property type="match status" value="2"/>
</dbReference>
<dbReference type="Pfam" id="PF00698">
    <property type="entry name" value="Acyl_transf_1"/>
    <property type="match status" value="1"/>
</dbReference>
<evidence type="ECO:0000256" key="3">
    <source>
        <dbReference type="ARBA" id="ARBA00022679"/>
    </source>
</evidence>
<evidence type="ECO:0000256" key="6">
    <source>
        <dbReference type="ARBA" id="ARBA00023268"/>
    </source>
</evidence>
<dbReference type="Pfam" id="PF00109">
    <property type="entry name" value="ketoacyl-synt"/>
    <property type="match status" value="1"/>
</dbReference>
<name>A0A0F8A563_9HYPO</name>
<dbReference type="GO" id="GO:0006633">
    <property type="term" value="P:fatty acid biosynthetic process"/>
    <property type="evidence" value="ECO:0007669"/>
    <property type="project" value="InterPro"/>
</dbReference>
<dbReference type="Pfam" id="PF00107">
    <property type="entry name" value="ADH_zinc_N"/>
    <property type="match status" value="1"/>
</dbReference>
<keyword evidence="7" id="KW-0012">Acyltransferase</keyword>
<dbReference type="SMART" id="SM00827">
    <property type="entry name" value="PKS_AT"/>
    <property type="match status" value="1"/>
</dbReference>
<dbReference type="CDD" id="cd00833">
    <property type="entry name" value="PKS"/>
    <property type="match status" value="1"/>
</dbReference>
<dbReference type="PANTHER" id="PTHR43775:SF13">
    <property type="entry name" value="POLYKETIDE SYNTHASE 1"/>
    <property type="match status" value="1"/>
</dbReference>
<evidence type="ECO:0000256" key="5">
    <source>
        <dbReference type="ARBA" id="ARBA00023002"/>
    </source>
</evidence>
<dbReference type="PROSITE" id="PS50075">
    <property type="entry name" value="CARRIER"/>
    <property type="match status" value="1"/>
</dbReference>
<dbReference type="PROSITE" id="PS00012">
    <property type="entry name" value="PHOSPHOPANTETHEINE"/>
    <property type="match status" value="1"/>
</dbReference>
<gene>
    <name evidence="13" type="ORF">HIM_05896</name>
</gene>
<feature type="region of interest" description="Disordered" evidence="9">
    <location>
        <begin position="2163"/>
        <end position="2199"/>
    </location>
</feature>
<dbReference type="PROSITE" id="PS00606">
    <property type="entry name" value="KS3_1"/>
    <property type="match status" value="1"/>
</dbReference>
<evidence type="ECO:0000256" key="4">
    <source>
        <dbReference type="ARBA" id="ARBA00022857"/>
    </source>
</evidence>
<dbReference type="Pfam" id="PF08240">
    <property type="entry name" value="ADH_N"/>
    <property type="match status" value="1"/>
</dbReference>
<dbReference type="InterPro" id="IPR020841">
    <property type="entry name" value="PKS_Beta-ketoAc_synthase_dom"/>
</dbReference>
<evidence type="ECO:0000259" key="11">
    <source>
        <dbReference type="PROSITE" id="PS52004"/>
    </source>
</evidence>
<keyword evidence="14" id="KW-1185">Reference proteome</keyword>
<dbReference type="InterPro" id="IPR056501">
    <property type="entry name" value="NAD-bd_HRPKS_sdrA"/>
</dbReference>
<dbReference type="GO" id="GO:1901336">
    <property type="term" value="P:lactone biosynthetic process"/>
    <property type="evidence" value="ECO:0007669"/>
    <property type="project" value="UniProtKB-ARBA"/>
</dbReference>
<dbReference type="SUPFAM" id="SSF53901">
    <property type="entry name" value="Thiolase-like"/>
    <property type="match status" value="1"/>
</dbReference>
<feature type="domain" description="PKS/mFAS DH" evidence="12">
    <location>
        <begin position="910"/>
        <end position="1215"/>
    </location>
</feature>
<dbReference type="InterPro" id="IPR020843">
    <property type="entry name" value="ER"/>
</dbReference>
<evidence type="ECO:0000259" key="10">
    <source>
        <dbReference type="PROSITE" id="PS50075"/>
    </source>
</evidence>
<dbReference type="Gene3D" id="3.40.50.720">
    <property type="entry name" value="NAD(P)-binding Rossmann-like Domain"/>
    <property type="match status" value="1"/>
</dbReference>
<keyword evidence="1" id="KW-0596">Phosphopantetheine</keyword>
<feature type="region of interest" description="Disordered" evidence="9">
    <location>
        <begin position="1235"/>
        <end position="1255"/>
    </location>
</feature>
<dbReference type="GO" id="GO:0004312">
    <property type="term" value="F:fatty acid synthase activity"/>
    <property type="evidence" value="ECO:0007669"/>
    <property type="project" value="TreeGrafter"/>
</dbReference>
<keyword evidence="6" id="KW-0511">Multifunctional enzyme</keyword>
<evidence type="ECO:0000256" key="2">
    <source>
        <dbReference type="ARBA" id="ARBA00022553"/>
    </source>
</evidence>
<dbReference type="SMART" id="SM00825">
    <property type="entry name" value="PKS_KS"/>
    <property type="match status" value="1"/>
</dbReference>
<dbReference type="Pfam" id="PF23114">
    <property type="entry name" value="NAD-bd_HRPKS_sdrA"/>
    <property type="match status" value="1"/>
</dbReference>
<dbReference type="Pfam" id="PF16197">
    <property type="entry name" value="KAsynt_C_assoc"/>
    <property type="match status" value="1"/>
</dbReference>
<dbReference type="SUPFAM" id="SSF47336">
    <property type="entry name" value="ACP-like"/>
    <property type="match status" value="1"/>
</dbReference>
<dbReference type="InterPro" id="IPR049551">
    <property type="entry name" value="PKS_DH_C"/>
</dbReference>
<dbReference type="GO" id="GO:0031177">
    <property type="term" value="F:phosphopantetheine binding"/>
    <property type="evidence" value="ECO:0007669"/>
    <property type="project" value="InterPro"/>
</dbReference>
<dbReference type="Gene3D" id="3.90.180.10">
    <property type="entry name" value="Medium-chain alcohol dehydrogenases, catalytic domain"/>
    <property type="match status" value="1"/>
</dbReference>
<evidence type="ECO:0000256" key="8">
    <source>
        <dbReference type="PROSITE-ProRule" id="PRU01363"/>
    </source>
</evidence>
<dbReference type="InterPro" id="IPR009081">
    <property type="entry name" value="PP-bd_ACP"/>
</dbReference>
<dbReference type="FunFam" id="3.40.50.720:FF:000209">
    <property type="entry name" value="Polyketide synthase Pks12"/>
    <property type="match status" value="1"/>
</dbReference>
<dbReference type="InterPro" id="IPR020807">
    <property type="entry name" value="PKS_DH"/>
</dbReference>
<dbReference type="InterPro" id="IPR050091">
    <property type="entry name" value="PKS_NRPS_Biosynth_Enz"/>
</dbReference>
<dbReference type="InterPro" id="IPR049900">
    <property type="entry name" value="PKS_mFAS_DH"/>
</dbReference>
<dbReference type="SMART" id="SM00822">
    <property type="entry name" value="PKS_KR"/>
    <property type="match status" value="1"/>
</dbReference>
<dbReference type="OrthoDB" id="329835at2759"/>
<dbReference type="Gene3D" id="3.10.129.110">
    <property type="entry name" value="Polyketide synthase dehydratase"/>
    <property type="match status" value="1"/>
</dbReference>
<dbReference type="CDD" id="cd05195">
    <property type="entry name" value="enoyl_red"/>
    <property type="match status" value="1"/>
</dbReference>
<proteinExistence type="predicted"/>
<evidence type="ECO:0000313" key="13">
    <source>
        <dbReference type="EMBL" id="KJZ74779.1"/>
    </source>
</evidence>
<dbReference type="InterPro" id="IPR016035">
    <property type="entry name" value="Acyl_Trfase/lysoPLipase"/>
</dbReference>
<dbReference type="InterPro" id="IPR042104">
    <property type="entry name" value="PKS_dehydratase_sf"/>
</dbReference>
<keyword evidence="3" id="KW-0808">Transferase</keyword>
<keyword evidence="4" id="KW-0521">NADP</keyword>
<dbReference type="Gene3D" id="3.30.70.3290">
    <property type="match status" value="1"/>
</dbReference>
<evidence type="ECO:0000256" key="1">
    <source>
        <dbReference type="ARBA" id="ARBA00022450"/>
    </source>
</evidence>
<dbReference type="GO" id="GO:0016491">
    <property type="term" value="F:oxidoreductase activity"/>
    <property type="evidence" value="ECO:0007669"/>
    <property type="project" value="UniProtKB-KW"/>
</dbReference>
<dbReference type="InterPro" id="IPR013968">
    <property type="entry name" value="PKS_KR"/>
</dbReference>
<dbReference type="Pfam" id="PF14765">
    <property type="entry name" value="PS-DH"/>
    <property type="match status" value="1"/>
</dbReference>
<dbReference type="EMBL" id="KQ030523">
    <property type="protein sequence ID" value="KJZ74779.1"/>
    <property type="molecule type" value="Genomic_DNA"/>
</dbReference>
<dbReference type="InterPro" id="IPR057326">
    <property type="entry name" value="KR_dom"/>
</dbReference>
<feature type="active site" description="Proton donor; for dehydratase activity" evidence="8">
    <location>
        <position position="1123"/>
    </location>
</feature>
<dbReference type="PANTHER" id="PTHR43775">
    <property type="entry name" value="FATTY ACID SYNTHASE"/>
    <property type="match status" value="1"/>
</dbReference>
<feature type="domain" description="Carrier" evidence="10">
    <location>
        <begin position="2078"/>
        <end position="2155"/>
    </location>
</feature>
<dbReference type="GO" id="GO:0030639">
    <property type="term" value="P:polyketide biosynthetic process"/>
    <property type="evidence" value="ECO:0007669"/>
    <property type="project" value="UniProtKB-ARBA"/>
</dbReference>
<dbReference type="InterPro" id="IPR014030">
    <property type="entry name" value="Ketoacyl_synth_N"/>
</dbReference>
<dbReference type="InterPro" id="IPR016039">
    <property type="entry name" value="Thiolase-like"/>
</dbReference>
<keyword evidence="5" id="KW-0560">Oxidoreductase</keyword>
<reference evidence="13 14" key="1">
    <citation type="journal article" date="2014" name="Genome Biol. Evol.">
        <title>Comparative genomics and transcriptomics analyses reveal divergent lifestyle features of nematode endoparasitic fungus Hirsutella minnesotensis.</title>
        <authorList>
            <person name="Lai Y."/>
            <person name="Liu K."/>
            <person name="Zhang X."/>
            <person name="Zhang X."/>
            <person name="Li K."/>
            <person name="Wang N."/>
            <person name="Shu C."/>
            <person name="Wu Y."/>
            <person name="Wang C."/>
            <person name="Bushley K.E."/>
            <person name="Xiang M."/>
            <person name="Liu X."/>
        </authorList>
    </citation>
    <scope>NUCLEOTIDE SEQUENCE [LARGE SCALE GENOMIC DNA]</scope>
    <source>
        <strain evidence="13 14">3608</strain>
    </source>
</reference>
<dbReference type="Gene3D" id="3.40.47.10">
    <property type="match status" value="1"/>
</dbReference>
<dbReference type="InterPro" id="IPR016036">
    <property type="entry name" value="Malonyl_transacylase_ACP-bd"/>
</dbReference>
<dbReference type="InterPro" id="IPR014031">
    <property type="entry name" value="Ketoacyl_synth_C"/>
</dbReference>
<dbReference type="Gene3D" id="3.40.366.10">
    <property type="entry name" value="Malonyl-Coenzyme A Acyl Carrier Protein, domain 2"/>
    <property type="match status" value="1"/>
</dbReference>
<dbReference type="PROSITE" id="PS51257">
    <property type="entry name" value="PROKAR_LIPOPROTEIN"/>
    <property type="match status" value="1"/>
</dbReference>
<dbReference type="InterPro" id="IPR020806">
    <property type="entry name" value="PKS_PP-bd"/>
</dbReference>
<evidence type="ECO:0000259" key="12">
    <source>
        <dbReference type="PROSITE" id="PS52019"/>
    </source>
</evidence>
<dbReference type="SUPFAM" id="SSF50129">
    <property type="entry name" value="GroES-like"/>
    <property type="match status" value="1"/>
</dbReference>
<sequence>MEHKLTPIAVVGMSCRLPGDVTSLDDFWHLLSRARSAWSELPKDRVSSKAYWHPNPGKEGCFNNTGGYFLNRDLAEFDAPFFNISQQEAQAMDPQQRQLLECTFEALENAGIRKEDIAGQNTGVFVGGSPSDYQLGIFRDVESIPTSDATGNHQSLLAGRIAHYFDLRGPCFAVDTACSSSLHALHQAVQSLRAGESDQAVVASCRLNLAPEHFISMSTNRLLSEQGITHAFDHRANSGFARGEGVGCVILKPLSQAVEDNDKIWSVIVNTGINQDGRTVGITSPNVEAQEQLMREVYAKAGISTTETGFVEAHGTGTRVGDPIEAKALYEVFGRHRSPRQPIYVGSAKTNVGHLEPASGVVSLIKACLMLEKGFIAPNAGFERGHPSIPFSEWNLKVPTTIRPWPRDKKFLSINNFGFGGSNAHCVLQRWIAPIVKSLQDPSSDLQLFAVSANDEKAVAARLRQLGVYLEKHPGVYDKFLMSNLAHTLGVRRSQLSWRAAVVASTTTDLAEKLNQLKAVRAGRNPKVAFVYTGQGAQWHAMGRELMSSHHVYASSILRSAAFLKQLDASFSLVEELGRDKEHSRVNNAWISQPACTAVQIALTDLLQSWGIHANCVVGHSSGEIGAAYAAGAISHEDALLVAYHRGSAVLHLERHHTDKQGSMLAAGCGKDVVVPMIKKLRKGYCVVACENSPSSVTVSGDSSAIDELFQELQDRSIFSRKLLVDVAYHSSHMEAVASFYQGKISGIRATSPSATTYYSSLHGKQLGNTALLDQTYWVDNLTHPVCFSQALESLVSNSKPNILVEIGPHSALEGPIKQILRHLPSGDDVLYVPSLKRQESATFSLLNLAGKLFQMGVSLSLKDINNGTGDSRPQEVLLSNLAPYPWSGQRFWTESRASKQDRLKQFPRHDLLGTWTSFSSDLEPSWRNVLRTADVPWLVDHRMQGLTAFPFSGYVSMAIEAASQRAFKMAQEFDQFSLREMQVTRPLILEEGEDYELILNLQQYSEGTRGYSDKWKEFKVHSYHSSRGWIEHCHGLVATTTSGGLSWVVPPDTPCDNVPSAAFYSELAALGAEYGPSLQGLQTIKASAEHNIGFARVAVPNTAASMPHGYETGTFINAAFLDLLFQHTFITLGAGRGAMPCLYMPLAVREMHFSRDLVSTAGTVFDVTVQSPAPSEPRRSTNVSIVACEADISQRPSVIIEGFELNPVNSDTLETTKERNLCYKMTWEPLKKKVPESSHNGHAKTNGHAATNGNGVAEHSSSVLLITKRPKADPLVNLLCDSLCDRTGRAPIVSSLEDADAVDKVVINMYDMDDSMLATCSSKSFENIRDVLVQCSGALWVTSGAYKTALHPHRNMAQGLCRTVRSETDKSVALLDLDPESTLGLSQVTALIMDAVEVLLDPHGETAPDLEFAEDEGKLVVPRMVEDSDLDTFVQRRQVDADPYLQNFVQTGRRLKLDIQQYGALDTLYFTDDEEKPLREDEIEIHVHATGMNFKDVVISMGQLASPYIGVECSGVVSKTGPGVTTLSVGDRVCAMPVGAYRSYARCKWSSAAKLPDDMPMETGASIPVVYCTAYYGLVEIARLLPGERVLIHAAAGGVGQAAIQIAQMIGAEIFATVGNEEKAALIRDKYGIPSDRIFSSRNTSFGDAIRRLTGGQGVDVVLNSLAGEFLRETWDCIGHFGRFVEIGKRDISSNTRLEMRRFDHNALFSSVDLTVVAAERPKLMHRLMTAVMEALSSGALKPIYPVTVMGISDVEKALRLLQGGKTTGKLVITHRGEDQVKATHPKIEDDILSQTASYVILGGTGGLGRAIAEWMVGAGAGKVVLISRSGRNAKVDAMIQKLGPLGSRIDVRACDISDAGSLAAIARELSKSTTPCRGVIHATMVLRDMLFEQMSFADFDSVVRSKVPGAWNAHNCFSGAQLDFFITLSSIAGIIGNKGQAAYAAANTFLDALIHYRTRLGLPAVAIDLPAMDEIGYLAENADRRQVVLGNLKGNTANMADLAALLRAAIGGANHKPTEAQIVTGIHIADSSRPPFPIRDSRFVSILGDSQEPWASRNGASVPLKHVISMASNAEEAERAVADALVDRLAGILLLAPGELESTSSVTAYGLDSLNAIELRNWVSKELLAHLQVLELLTSGSIRSLAALILRKSRLPLSFDNSCREPNGETPSHSGPALTNGHEPNQGATEGGSSSPK</sequence>
<dbReference type="PROSITE" id="PS52019">
    <property type="entry name" value="PKS_MFAS_DH"/>
    <property type="match status" value="1"/>
</dbReference>
<dbReference type="Proteomes" id="UP000054481">
    <property type="component" value="Unassembled WGS sequence"/>
</dbReference>
<feature type="active site" description="Proton acceptor; for dehydratase activity" evidence="8">
    <location>
        <position position="942"/>
    </location>
</feature>
<protein>
    <submittedName>
        <fullName evidence="13">Uncharacterized protein</fullName>
    </submittedName>
</protein>
<dbReference type="SUPFAM" id="SSF52151">
    <property type="entry name" value="FabD/lysophospholipase-like"/>
    <property type="match status" value="1"/>
</dbReference>
<dbReference type="InterPro" id="IPR013149">
    <property type="entry name" value="ADH-like_C"/>
</dbReference>
<dbReference type="InterPro" id="IPR014043">
    <property type="entry name" value="Acyl_transferase_dom"/>
</dbReference>
<dbReference type="SUPFAM" id="SSF55048">
    <property type="entry name" value="Probable ACP-binding domain of malonyl-CoA ACP transacylase"/>
    <property type="match status" value="1"/>
</dbReference>
<dbReference type="SMART" id="SM00823">
    <property type="entry name" value="PKS_PP"/>
    <property type="match status" value="1"/>
</dbReference>
<dbReference type="Pfam" id="PF23297">
    <property type="entry name" value="ACP_SdgA_C"/>
    <property type="match status" value="1"/>
</dbReference>
<feature type="region of interest" description="C-terminal hotdog fold" evidence="8">
    <location>
        <begin position="1056"/>
        <end position="1215"/>
    </location>
</feature>
<dbReference type="SMART" id="SM00829">
    <property type="entry name" value="PKS_ER"/>
    <property type="match status" value="1"/>
</dbReference>
<dbReference type="Pfam" id="PF21089">
    <property type="entry name" value="PKS_DH_N"/>
    <property type="match status" value="1"/>
</dbReference>
<dbReference type="Pfam" id="PF02801">
    <property type="entry name" value="Ketoacyl-synt_C"/>
    <property type="match status" value="1"/>
</dbReference>
<dbReference type="InterPro" id="IPR011032">
    <property type="entry name" value="GroES-like_sf"/>
</dbReference>
<dbReference type="CDD" id="cd05274">
    <property type="entry name" value="KR_FAS_SDR_x"/>
    <property type="match status" value="1"/>
</dbReference>
<dbReference type="Gene3D" id="1.10.1200.10">
    <property type="entry name" value="ACP-like"/>
    <property type="match status" value="1"/>
</dbReference>
<dbReference type="InterPro" id="IPR036736">
    <property type="entry name" value="ACP-like_sf"/>
</dbReference>
<dbReference type="InterPro" id="IPR049552">
    <property type="entry name" value="PKS_DH_N"/>
</dbReference>
<dbReference type="GO" id="GO:0004315">
    <property type="term" value="F:3-oxoacyl-[acyl-carrier-protein] synthase activity"/>
    <property type="evidence" value="ECO:0007669"/>
    <property type="project" value="InterPro"/>
</dbReference>